<dbReference type="GO" id="GO:0071028">
    <property type="term" value="P:nuclear mRNA surveillance"/>
    <property type="evidence" value="ECO:0007669"/>
    <property type="project" value="TreeGrafter"/>
</dbReference>
<proteinExistence type="inferred from homology"/>
<dbReference type="GO" id="GO:0071051">
    <property type="term" value="P:poly(A)-dependent snoRNA 3'-end processing"/>
    <property type="evidence" value="ECO:0007669"/>
    <property type="project" value="TreeGrafter"/>
</dbReference>
<dbReference type="STRING" id="5486.A0A367XML2"/>
<dbReference type="GO" id="GO:0005730">
    <property type="term" value="C:nucleolus"/>
    <property type="evidence" value="ECO:0007669"/>
    <property type="project" value="TreeGrafter"/>
</dbReference>
<dbReference type="OrthoDB" id="27298at2759"/>
<dbReference type="GO" id="GO:0034475">
    <property type="term" value="P:U4 snRNA 3'-end processing"/>
    <property type="evidence" value="ECO:0007669"/>
    <property type="project" value="TreeGrafter"/>
</dbReference>
<evidence type="ECO:0000256" key="1">
    <source>
        <dbReference type="ARBA" id="ARBA00004123"/>
    </source>
</evidence>
<name>A0A367XML2_9ASCO</name>
<dbReference type="PANTHER" id="PTHR11953:SF1">
    <property type="entry name" value="EXOSOME COMPLEX COMPONENT RRP46"/>
    <property type="match status" value="1"/>
</dbReference>
<dbReference type="AlphaFoldDB" id="A0A367XML2"/>
<dbReference type="PANTHER" id="PTHR11953">
    <property type="entry name" value="EXOSOME COMPLEX COMPONENT"/>
    <property type="match status" value="1"/>
</dbReference>
<accession>A0A367XML2</accession>
<dbReference type="InterPro" id="IPR050080">
    <property type="entry name" value="RNase_PH"/>
</dbReference>
<keyword evidence="8" id="KW-1185">Reference proteome</keyword>
<keyword evidence="4" id="KW-0271">Exosome</keyword>
<dbReference type="Pfam" id="PF01138">
    <property type="entry name" value="RNase_PH"/>
    <property type="match status" value="1"/>
</dbReference>
<protein>
    <submittedName>
        <fullName evidence="7">Exosome complex component RRP46</fullName>
    </submittedName>
</protein>
<dbReference type="GO" id="GO:0000467">
    <property type="term" value="P:exonucleolytic trimming to generate mature 3'-end of 5.8S rRNA from tricistronic rRNA transcript (SSU-rRNA, 5.8S rRNA, LSU-rRNA)"/>
    <property type="evidence" value="ECO:0007669"/>
    <property type="project" value="UniProtKB-ARBA"/>
</dbReference>
<sequence>MSSLSVDLRTSTLPNADGSAELTIGGTKVITSISGPIEPKLRQELPNQSSLEIIVRPATGLPTTREKLIEDKLRSVLQSVIISYKYPRQLIQVVVQFARTDEAAEFNVNELNAAINSCYFALIDADVALYSSFASVVVAINLGNLIREPSGDVLETSESFHLVCFTILDGHANKLLMLESQGEFTEQELFMVLSESVGEVEKLHSIQRKFIEDKIAEDYIWKRLE</sequence>
<dbReference type="GO" id="GO:0071038">
    <property type="term" value="P:TRAMP-dependent tRNA surveillance pathway"/>
    <property type="evidence" value="ECO:0007669"/>
    <property type="project" value="UniProtKB-ARBA"/>
</dbReference>
<evidence type="ECO:0000256" key="2">
    <source>
        <dbReference type="ARBA" id="ARBA00006678"/>
    </source>
</evidence>
<evidence type="ECO:0000256" key="3">
    <source>
        <dbReference type="ARBA" id="ARBA00022552"/>
    </source>
</evidence>
<dbReference type="InterPro" id="IPR020568">
    <property type="entry name" value="Ribosomal_Su5_D2-typ_SF"/>
</dbReference>
<organism evidence="7 8">
    <name type="scientific">Candida viswanathii</name>
    <dbReference type="NCBI Taxonomy" id="5486"/>
    <lineage>
        <taxon>Eukaryota</taxon>
        <taxon>Fungi</taxon>
        <taxon>Dikarya</taxon>
        <taxon>Ascomycota</taxon>
        <taxon>Saccharomycotina</taxon>
        <taxon>Pichiomycetes</taxon>
        <taxon>Debaryomycetaceae</taxon>
        <taxon>Candida/Lodderomyces clade</taxon>
        <taxon>Candida</taxon>
    </lineage>
</organism>
<dbReference type="InterPro" id="IPR036345">
    <property type="entry name" value="ExoRNase_PH_dom2_sf"/>
</dbReference>
<dbReference type="InterPro" id="IPR027408">
    <property type="entry name" value="PNPase/RNase_PH_dom_sf"/>
</dbReference>
<dbReference type="Gene3D" id="3.30.230.70">
    <property type="entry name" value="GHMP Kinase, N-terminal domain"/>
    <property type="match status" value="1"/>
</dbReference>
<dbReference type="SUPFAM" id="SSF54211">
    <property type="entry name" value="Ribosomal protein S5 domain 2-like"/>
    <property type="match status" value="1"/>
</dbReference>
<comment type="subcellular location">
    <subcellularLocation>
        <location evidence="1">Nucleus</location>
    </subcellularLocation>
</comment>
<dbReference type="SUPFAM" id="SSF55666">
    <property type="entry name" value="Ribonuclease PH domain 2-like"/>
    <property type="match status" value="1"/>
</dbReference>
<comment type="caution">
    <text evidence="7">The sequence shown here is derived from an EMBL/GenBank/DDBJ whole genome shotgun (WGS) entry which is preliminary data.</text>
</comment>
<dbReference type="Proteomes" id="UP000253472">
    <property type="component" value="Unassembled WGS sequence"/>
</dbReference>
<gene>
    <name evidence="7" type="primary">RRP46_1</name>
    <name evidence="7" type="ORF">Cantr_04187</name>
</gene>
<feature type="domain" description="Exoribonuclease phosphorolytic" evidence="6">
    <location>
        <begin position="6"/>
        <end position="127"/>
    </location>
</feature>
<dbReference type="CDD" id="cd11372">
    <property type="entry name" value="RNase_PH_RRP46"/>
    <property type="match status" value="1"/>
</dbReference>
<evidence type="ECO:0000313" key="8">
    <source>
        <dbReference type="Proteomes" id="UP000253472"/>
    </source>
</evidence>
<dbReference type="GO" id="GO:0000177">
    <property type="term" value="C:cytoplasmic exosome (RNase complex)"/>
    <property type="evidence" value="ECO:0007669"/>
    <property type="project" value="UniProtKB-ARBA"/>
</dbReference>
<dbReference type="EMBL" id="QLNQ01000030">
    <property type="protein sequence ID" value="RCK54410.1"/>
    <property type="molecule type" value="Genomic_DNA"/>
</dbReference>
<keyword evidence="5" id="KW-0539">Nucleus</keyword>
<evidence type="ECO:0000256" key="4">
    <source>
        <dbReference type="ARBA" id="ARBA00022835"/>
    </source>
</evidence>
<dbReference type="GO" id="GO:0000176">
    <property type="term" value="C:nuclear exosome (RNase complex)"/>
    <property type="evidence" value="ECO:0007669"/>
    <property type="project" value="TreeGrafter"/>
</dbReference>
<dbReference type="InterPro" id="IPR001247">
    <property type="entry name" value="ExoRNase_PH_dom1"/>
</dbReference>
<dbReference type="GO" id="GO:0016075">
    <property type="term" value="P:rRNA catabolic process"/>
    <property type="evidence" value="ECO:0007669"/>
    <property type="project" value="TreeGrafter"/>
</dbReference>
<reference evidence="7 8" key="1">
    <citation type="submission" date="2018-06" db="EMBL/GenBank/DDBJ databases">
        <title>Whole genome sequencing of Candida tropicalis (genome annotated by CSBL at Korea University).</title>
        <authorList>
            <person name="Ahn J."/>
        </authorList>
    </citation>
    <scope>NUCLEOTIDE SEQUENCE [LARGE SCALE GENOMIC DNA]</scope>
    <source>
        <strain evidence="7 8">ATCC 20962</strain>
    </source>
</reference>
<dbReference type="GO" id="GO:0003723">
    <property type="term" value="F:RNA binding"/>
    <property type="evidence" value="ECO:0007669"/>
    <property type="project" value="TreeGrafter"/>
</dbReference>
<evidence type="ECO:0000313" key="7">
    <source>
        <dbReference type="EMBL" id="RCK54410.1"/>
    </source>
</evidence>
<comment type="similarity">
    <text evidence="2">Belongs to the RNase PH family.</text>
</comment>
<evidence type="ECO:0000259" key="6">
    <source>
        <dbReference type="Pfam" id="PF01138"/>
    </source>
</evidence>
<keyword evidence="3" id="KW-0698">rRNA processing</keyword>
<evidence type="ECO:0000256" key="5">
    <source>
        <dbReference type="ARBA" id="ARBA00023242"/>
    </source>
</evidence>